<feature type="chain" id="PRO_5045884577" evidence="1">
    <location>
        <begin position="25"/>
        <end position="568"/>
    </location>
</feature>
<reference evidence="2 3" key="1">
    <citation type="submission" date="2024-03" db="EMBL/GenBank/DDBJ databases">
        <title>Sequence of Lycoming College Course Isolates.</title>
        <authorList>
            <person name="Plotts O."/>
            <person name="Newman J."/>
        </authorList>
    </citation>
    <scope>NUCLEOTIDE SEQUENCE [LARGE SCALE GENOMIC DNA]</scope>
    <source>
        <strain evidence="2 3">CJB-3</strain>
    </source>
</reference>
<feature type="signal peptide" evidence="1">
    <location>
        <begin position="1"/>
        <end position="24"/>
    </location>
</feature>
<comment type="caution">
    <text evidence="2">The sequence shown here is derived from an EMBL/GenBank/DDBJ whole genome shotgun (WGS) entry which is preliminary data.</text>
</comment>
<dbReference type="InterPro" id="IPR026950">
    <property type="entry name" value="Caps_assemb_Wzi"/>
</dbReference>
<sequence>MKKIYYSILTVVICSGLNLTQTQAQSLPVGTPVLEDYYRRKQLLGELDSTVSFTSRPLFPTEAFKVHNVFDPDSSLREDGWLKFDGPLSFANGKGKFQILPFSWQQQFNSHHPYGWNDGAMIPARGYQSLITGGFFAKIGPLSIQLQPEFVYAANKSFDGFALDRSDVELRRYYARYTATDLPERFGAGAYNKVLWGQSSIRLTIGPASIGVSNENLWWGPGMRNSLLMSNSAAGFKHITLNTVRPIHTYIGSFEAQIIAGRLNASGLPPLEVQNAANGENLLRERKDDWRYLSALNVSFQPKWVPGLFLGFTRAFHAYHSDLSGFKDYFPFFTPFQKVKTDDGDPFDRDQLTSLYARWIFTKAKAEVYFEYGINDNSYNFRDFIGSPDHSRAYLFGVRKLVPLKARKDEFISFNAEITQMSQSPDRLVREAGSWYTHSGVLDGYTNEGQVLGAGVGPGGNLQSLDVSWVKGLKKLGLSFERYEHNMDFYYGSINDLDGQSRRWVDFALAAQGEWNYGNLLFNAKLQGIRSMNYQWRLKDYDPTSDRYYIPHNGVFNFHGELGVSYRF</sequence>
<proteinExistence type="predicted"/>
<dbReference type="Pfam" id="PF14052">
    <property type="entry name" value="Caps_assemb_Wzi"/>
    <property type="match status" value="1"/>
</dbReference>
<evidence type="ECO:0000313" key="3">
    <source>
        <dbReference type="Proteomes" id="UP001378956"/>
    </source>
</evidence>
<dbReference type="Proteomes" id="UP001378956">
    <property type="component" value="Unassembled WGS sequence"/>
</dbReference>
<evidence type="ECO:0000313" key="2">
    <source>
        <dbReference type="EMBL" id="MEJ2905659.1"/>
    </source>
</evidence>
<evidence type="ECO:0000256" key="1">
    <source>
        <dbReference type="SAM" id="SignalP"/>
    </source>
</evidence>
<keyword evidence="3" id="KW-1185">Reference proteome</keyword>
<dbReference type="InterPro" id="IPR038636">
    <property type="entry name" value="Wzi_sf"/>
</dbReference>
<name>A0ABU8NTR3_9SPHI</name>
<accession>A0ABU8NTR3</accession>
<protein>
    <submittedName>
        <fullName evidence="2">Capsule assembly Wzi family protein</fullName>
    </submittedName>
</protein>
<gene>
    <name evidence="2" type="ORF">WAE58_24660</name>
</gene>
<dbReference type="Gene3D" id="2.40.160.130">
    <property type="entry name" value="Capsule assembly protein Wzi"/>
    <property type="match status" value="1"/>
</dbReference>
<organism evidence="2 3">
    <name type="scientific">Pedobacter panaciterrae</name>
    <dbReference type="NCBI Taxonomy" id="363849"/>
    <lineage>
        <taxon>Bacteria</taxon>
        <taxon>Pseudomonadati</taxon>
        <taxon>Bacteroidota</taxon>
        <taxon>Sphingobacteriia</taxon>
        <taxon>Sphingobacteriales</taxon>
        <taxon>Sphingobacteriaceae</taxon>
        <taxon>Pedobacter</taxon>
    </lineage>
</organism>
<dbReference type="EMBL" id="JBBEUB010000014">
    <property type="protein sequence ID" value="MEJ2905659.1"/>
    <property type="molecule type" value="Genomic_DNA"/>
</dbReference>
<dbReference type="RefSeq" id="WP_337718053.1">
    <property type="nucleotide sequence ID" value="NZ_JBBEUB010000014.1"/>
</dbReference>
<keyword evidence="1" id="KW-0732">Signal</keyword>